<comment type="caution">
    <text evidence="1">The sequence shown here is derived from an EMBL/GenBank/DDBJ whole genome shotgun (WGS) entry which is preliminary data.</text>
</comment>
<keyword evidence="2" id="KW-1185">Reference proteome</keyword>
<name>M5EH33_9HYPH</name>
<gene>
    <name evidence="1" type="ORF">MESS2_1050042</name>
</gene>
<dbReference type="Proteomes" id="UP000012062">
    <property type="component" value="Unassembled WGS sequence"/>
</dbReference>
<dbReference type="EMBL" id="CAUM01000008">
    <property type="protein sequence ID" value="CCV03438.1"/>
    <property type="molecule type" value="Genomic_DNA"/>
</dbReference>
<protein>
    <submittedName>
        <fullName evidence="1">Uncharacterized protein</fullName>
    </submittedName>
</protein>
<evidence type="ECO:0000313" key="1">
    <source>
        <dbReference type="EMBL" id="CCV03438.1"/>
    </source>
</evidence>
<proteinExistence type="predicted"/>
<evidence type="ECO:0000313" key="2">
    <source>
        <dbReference type="Proteomes" id="UP000012062"/>
    </source>
</evidence>
<sequence length="148" mass="16138">MDFFRRLAFAHHQFRLDAELLAHLVRVAVEGRAGRRIGLLAHDLLDAQPVLEIVRLDHVKQHQHTARALRALRGVGDGALAFRRVVDDRQELAAMAGFAAEAFGDHVYLLGIVWPQSATAADRPQAVGHCCGIRGGNVRTGVNPAAGR</sequence>
<dbReference type="AlphaFoldDB" id="M5EH33"/>
<accession>M5EH33</accession>
<reference evidence="1 2" key="1">
    <citation type="submission" date="2013-02" db="EMBL/GenBank/DDBJ databases">
        <authorList>
            <person name="Genoscope - CEA"/>
        </authorList>
    </citation>
    <scope>NUCLEOTIDE SEQUENCE [LARGE SCALE GENOMIC DNA]</scope>
    <source>
        <strain evidence="1 2">STM 2683</strain>
    </source>
</reference>
<organism evidence="1 2">
    <name type="scientific">Mesorhizobium metallidurans STM 2683</name>
    <dbReference type="NCBI Taxonomy" id="1297569"/>
    <lineage>
        <taxon>Bacteria</taxon>
        <taxon>Pseudomonadati</taxon>
        <taxon>Pseudomonadota</taxon>
        <taxon>Alphaproteobacteria</taxon>
        <taxon>Hyphomicrobiales</taxon>
        <taxon>Phyllobacteriaceae</taxon>
        <taxon>Mesorhizobium</taxon>
    </lineage>
</organism>